<sequence>MNTQKREIAICFIKNNGMNWTISQQTKNIREKTNKKIRTLGNKYYIIKNIFDRLKFKRDDLFEIAKELETEYQKTKQNIHLQNQIRRMKEAMVCWYCENFFEEIVQPNSALIRKMIEMTNGSSLVKSSHSQTKTKKSKNSSTKSKSNTPTTIQISKKPKKNEKNHQNNNFDFSINQEIDSFDPTTMITDNSFYENTNENFNFEKFLNF</sequence>
<keyword evidence="1" id="KW-0175">Coiled coil</keyword>
<comment type="caution">
    <text evidence="3">The sequence shown here is derived from an EMBL/GenBank/DDBJ whole genome shotgun (WGS) entry which is preliminary data.</text>
</comment>
<feature type="compositionally biased region" description="Polar residues" evidence="2">
    <location>
        <begin position="166"/>
        <end position="175"/>
    </location>
</feature>
<keyword evidence="4" id="KW-1185">Reference proteome</keyword>
<evidence type="ECO:0000256" key="1">
    <source>
        <dbReference type="SAM" id="Coils"/>
    </source>
</evidence>
<gene>
    <name evidence="3" type="ORF">M9Y10_032136</name>
</gene>
<feature type="coiled-coil region" evidence="1">
    <location>
        <begin position="58"/>
        <end position="85"/>
    </location>
</feature>
<feature type="compositionally biased region" description="Low complexity" evidence="2">
    <location>
        <begin position="139"/>
        <end position="151"/>
    </location>
</feature>
<accession>A0ABR2H0N9</accession>
<name>A0ABR2H0N9_9EUKA</name>
<organism evidence="3 4">
    <name type="scientific">Tritrichomonas musculus</name>
    <dbReference type="NCBI Taxonomy" id="1915356"/>
    <lineage>
        <taxon>Eukaryota</taxon>
        <taxon>Metamonada</taxon>
        <taxon>Parabasalia</taxon>
        <taxon>Tritrichomonadida</taxon>
        <taxon>Tritrichomonadidae</taxon>
        <taxon>Tritrichomonas</taxon>
    </lineage>
</organism>
<proteinExistence type="predicted"/>
<evidence type="ECO:0000313" key="3">
    <source>
        <dbReference type="EMBL" id="KAK8839207.1"/>
    </source>
</evidence>
<reference evidence="3 4" key="1">
    <citation type="submission" date="2024-04" db="EMBL/GenBank/DDBJ databases">
        <title>Tritrichomonas musculus Genome.</title>
        <authorList>
            <person name="Alves-Ferreira E."/>
            <person name="Grigg M."/>
            <person name="Lorenzi H."/>
            <person name="Galac M."/>
        </authorList>
    </citation>
    <scope>NUCLEOTIDE SEQUENCE [LARGE SCALE GENOMIC DNA]</scope>
    <source>
        <strain evidence="3 4">EAF2021</strain>
    </source>
</reference>
<evidence type="ECO:0000256" key="2">
    <source>
        <dbReference type="SAM" id="MobiDB-lite"/>
    </source>
</evidence>
<protein>
    <submittedName>
        <fullName evidence="3">Uncharacterized protein</fullName>
    </submittedName>
</protein>
<dbReference type="Proteomes" id="UP001470230">
    <property type="component" value="Unassembled WGS sequence"/>
</dbReference>
<dbReference type="EMBL" id="JAPFFF010000052">
    <property type="protein sequence ID" value="KAK8839207.1"/>
    <property type="molecule type" value="Genomic_DNA"/>
</dbReference>
<evidence type="ECO:0000313" key="4">
    <source>
        <dbReference type="Proteomes" id="UP001470230"/>
    </source>
</evidence>
<feature type="region of interest" description="Disordered" evidence="2">
    <location>
        <begin position="123"/>
        <end position="175"/>
    </location>
</feature>